<evidence type="ECO:0000313" key="3">
    <source>
        <dbReference type="EMBL" id="KYN02022.1"/>
    </source>
</evidence>
<feature type="domain" description="MADF" evidence="2">
    <location>
        <begin position="18"/>
        <end position="121"/>
    </location>
</feature>
<dbReference type="EMBL" id="KQ977548">
    <property type="protein sequence ID" value="KYN02022.1"/>
    <property type="molecule type" value="Genomic_DNA"/>
</dbReference>
<proteinExistence type="predicted"/>
<dbReference type="AlphaFoldDB" id="A0A151IHY9"/>
<gene>
    <name evidence="3" type="ORF">ALC62_07174</name>
</gene>
<dbReference type="PANTHER" id="PTHR12243:SF60">
    <property type="entry name" value="SI:CH211-15D5.12-RELATED"/>
    <property type="match status" value="1"/>
</dbReference>
<feature type="compositionally biased region" description="Low complexity" evidence="1">
    <location>
        <begin position="177"/>
        <end position="204"/>
    </location>
</feature>
<accession>A0A151IHY9</accession>
<keyword evidence="4" id="KW-1185">Reference proteome</keyword>
<evidence type="ECO:0000259" key="2">
    <source>
        <dbReference type="PROSITE" id="PS51029"/>
    </source>
</evidence>
<dbReference type="Pfam" id="PF10545">
    <property type="entry name" value="MADF_DNA_bdg"/>
    <property type="match status" value="1"/>
</dbReference>
<name>A0A151IHY9_9HYME</name>
<evidence type="ECO:0000313" key="4">
    <source>
        <dbReference type="Proteomes" id="UP000078542"/>
    </source>
</evidence>
<protein>
    <recommendedName>
        <fullName evidence="2">MADF domain-containing protein</fullName>
    </recommendedName>
</protein>
<dbReference type="Proteomes" id="UP000078542">
    <property type="component" value="Unassembled WGS sequence"/>
</dbReference>
<feature type="region of interest" description="Disordered" evidence="1">
    <location>
        <begin position="170"/>
        <end position="234"/>
    </location>
</feature>
<dbReference type="SMART" id="SM00595">
    <property type="entry name" value="MADF"/>
    <property type="match status" value="1"/>
</dbReference>
<dbReference type="InterPro" id="IPR039353">
    <property type="entry name" value="TF_Adf1"/>
</dbReference>
<dbReference type="InterPro" id="IPR006578">
    <property type="entry name" value="MADF-dom"/>
</dbReference>
<dbReference type="GO" id="GO:0006357">
    <property type="term" value="P:regulation of transcription by RNA polymerase II"/>
    <property type="evidence" value="ECO:0007669"/>
    <property type="project" value="TreeGrafter"/>
</dbReference>
<dbReference type="PROSITE" id="PS51029">
    <property type="entry name" value="MADF"/>
    <property type="match status" value="1"/>
</dbReference>
<reference evidence="3 4" key="1">
    <citation type="submission" date="2016-03" db="EMBL/GenBank/DDBJ databases">
        <title>Cyphomyrmex costatus WGS genome.</title>
        <authorList>
            <person name="Nygaard S."/>
            <person name="Hu H."/>
            <person name="Boomsma J."/>
            <person name="Zhang G."/>
        </authorList>
    </citation>
    <scope>NUCLEOTIDE SEQUENCE [LARGE SCALE GENOMIC DNA]</scope>
    <source>
        <strain evidence="3">MS0001</strain>
        <tissue evidence="3">Whole body</tissue>
    </source>
</reference>
<organism evidence="3 4">
    <name type="scientific">Cyphomyrmex costatus</name>
    <dbReference type="NCBI Taxonomy" id="456900"/>
    <lineage>
        <taxon>Eukaryota</taxon>
        <taxon>Metazoa</taxon>
        <taxon>Ecdysozoa</taxon>
        <taxon>Arthropoda</taxon>
        <taxon>Hexapoda</taxon>
        <taxon>Insecta</taxon>
        <taxon>Pterygota</taxon>
        <taxon>Neoptera</taxon>
        <taxon>Endopterygota</taxon>
        <taxon>Hymenoptera</taxon>
        <taxon>Apocrita</taxon>
        <taxon>Aculeata</taxon>
        <taxon>Formicoidea</taxon>
        <taxon>Formicidae</taxon>
        <taxon>Myrmicinae</taxon>
        <taxon>Cyphomyrmex</taxon>
    </lineage>
</organism>
<dbReference type="GO" id="GO:0005634">
    <property type="term" value="C:nucleus"/>
    <property type="evidence" value="ECO:0007669"/>
    <property type="project" value="TreeGrafter"/>
</dbReference>
<dbReference type="PANTHER" id="PTHR12243">
    <property type="entry name" value="MADF DOMAIN TRANSCRIPTION FACTOR"/>
    <property type="match status" value="1"/>
</dbReference>
<dbReference type="GO" id="GO:0005667">
    <property type="term" value="C:transcription regulator complex"/>
    <property type="evidence" value="ECO:0007669"/>
    <property type="project" value="TreeGrafter"/>
</dbReference>
<evidence type="ECO:0000256" key="1">
    <source>
        <dbReference type="SAM" id="MobiDB-lite"/>
    </source>
</evidence>
<sequence length="312" mass="35560">MSDKENEENQIDEVFGELLANFVRQNPCLYDKKCKEYKDKKFVADTWMSIANNCNMSEVSSFYFTVDTVQRQWKTLRNQFTREHRLMMTYEPSGTGNDTSKRPRKTWYLYDSLFFLASHVAHRNTSSNFIRRNTMINQSSPSSSKSAQLTSVPLSSESFSTLWNPDIITVSDGSNVSTPSTEKSMSETSTASASSSTSFNQSRSLATAKRNLISPPPDQSATRKMKESQKNQEQLSKMICNTTENISKLMHNLTEKRSQAISDDGEEAAMAKALIYALKRVNSKYKIQCYMECLSIIDKYHNMTAEETIQNL</sequence>